<dbReference type="STRING" id="1184609.KILIM_146_00010"/>
<dbReference type="RefSeq" id="WP_006594924.1">
    <property type="nucleotide sequence ID" value="NZ_BAHD01000146.1"/>
</dbReference>
<dbReference type="OrthoDB" id="3267840at2"/>
<protein>
    <submittedName>
        <fullName evidence="3">Anti-sigma factor</fullName>
    </submittedName>
</protein>
<dbReference type="AlphaFoldDB" id="K6X207"/>
<dbReference type="eggNOG" id="COG5662">
    <property type="taxonomic scope" value="Bacteria"/>
</dbReference>
<dbReference type="NCBIfam" id="TIGR03988">
    <property type="entry name" value="antisig_RsrA"/>
    <property type="match status" value="1"/>
</dbReference>
<dbReference type="Pfam" id="PF13490">
    <property type="entry name" value="zf-HC2"/>
    <property type="match status" value="1"/>
</dbReference>
<name>K6X207_9MICO</name>
<sequence>MSAAEQPEPTQQVDCSQVVLRVFEYIDRETDANDSAQIKAHLDGCAHCLDEYERDVLLKALVRRSCSGGSAPRALRTAILSRLTSVVVTSTDGATTTTYSESTTYREARLSPQVPHRPTAAGDSPGPDGAPDVPR</sequence>
<evidence type="ECO:0000313" key="4">
    <source>
        <dbReference type="Proteomes" id="UP000008366"/>
    </source>
</evidence>
<feature type="region of interest" description="Disordered" evidence="1">
    <location>
        <begin position="93"/>
        <end position="135"/>
    </location>
</feature>
<gene>
    <name evidence="3" type="primary">rsrA</name>
    <name evidence="3" type="ORF">KILIM_146_00010</name>
</gene>
<evidence type="ECO:0000256" key="1">
    <source>
        <dbReference type="SAM" id="MobiDB-lite"/>
    </source>
</evidence>
<reference evidence="3 4" key="1">
    <citation type="submission" date="2012-08" db="EMBL/GenBank/DDBJ databases">
        <title>Whole genome shotgun sequence of Kineosphaera limosa NBRC 100340.</title>
        <authorList>
            <person name="Yoshida I."/>
            <person name="Isaki S."/>
            <person name="Hosoyama A."/>
            <person name="Tsuchikane K."/>
            <person name="Katsumata H."/>
            <person name="Ando Y."/>
            <person name="Ohji S."/>
            <person name="Hamada M."/>
            <person name="Tamura T."/>
            <person name="Yamazoe A."/>
            <person name="Yamazaki S."/>
            <person name="Fujita N."/>
        </authorList>
    </citation>
    <scope>NUCLEOTIDE SEQUENCE [LARGE SCALE GENOMIC DNA]</scope>
    <source>
        <strain evidence="3 4">NBRC 100340</strain>
    </source>
</reference>
<feature type="compositionally biased region" description="Low complexity" evidence="1">
    <location>
        <begin position="93"/>
        <end position="103"/>
    </location>
</feature>
<dbReference type="InterPro" id="IPR027383">
    <property type="entry name" value="Znf_put"/>
</dbReference>
<feature type="domain" description="Putative zinc-finger" evidence="2">
    <location>
        <begin position="15"/>
        <end position="48"/>
    </location>
</feature>
<evidence type="ECO:0000259" key="2">
    <source>
        <dbReference type="Pfam" id="PF13490"/>
    </source>
</evidence>
<dbReference type="InterPro" id="IPR024020">
    <property type="entry name" value="Anit_sigma_mycothiol_RsrA"/>
</dbReference>
<organism evidence="3 4">
    <name type="scientific">Kineosphaera limosa NBRC 100340</name>
    <dbReference type="NCBI Taxonomy" id="1184609"/>
    <lineage>
        <taxon>Bacteria</taxon>
        <taxon>Bacillati</taxon>
        <taxon>Actinomycetota</taxon>
        <taxon>Actinomycetes</taxon>
        <taxon>Micrococcales</taxon>
        <taxon>Dermatophilaceae</taxon>
        <taxon>Kineosphaera</taxon>
    </lineage>
</organism>
<accession>K6X207</accession>
<comment type="caution">
    <text evidence="3">The sequence shown here is derived from an EMBL/GenBank/DDBJ whole genome shotgun (WGS) entry which is preliminary data.</text>
</comment>
<dbReference type="Proteomes" id="UP000008366">
    <property type="component" value="Unassembled WGS sequence"/>
</dbReference>
<evidence type="ECO:0000313" key="3">
    <source>
        <dbReference type="EMBL" id="GAB98392.1"/>
    </source>
</evidence>
<keyword evidence="4" id="KW-1185">Reference proteome</keyword>
<dbReference type="EMBL" id="BAHD01000146">
    <property type="protein sequence ID" value="GAB98392.1"/>
    <property type="molecule type" value="Genomic_DNA"/>
</dbReference>
<proteinExistence type="predicted"/>